<dbReference type="EMBL" id="AF204951">
    <property type="protein sequence ID" value="AAK14461.1"/>
    <property type="molecule type" value="Genomic_DNA"/>
</dbReference>
<organismHost>
    <name type="scientific">Ectocarpus siliculosus</name>
    <name type="common">Brown alga</name>
    <name type="synonym">Conferva siliculosa</name>
    <dbReference type="NCBI Taxonomy" id="2880"/>
</organismHost>
<gene>
    <name evidence="1" type="primary">ORF 35</name>
</gene>
<dbReference type="Proteomes" id="UP000000864">
    <property type="component" value="Segment"/>
</dbReference>
<name>Q8QKW2_ESV1K</name>
<dbReference type="KEGG" id="vg:920690"/>
<sequence length="66" mass="7679">MFGVSMFLFYVQTFLLVKMLPQCATWSNIMLCLLHRVVTDDSFRFSGTDHDYVDPQYQQPATHASE</sequence>
<proteinExistence type="predicted"/>
<organism evidence="1 2">
    <name type="scientific">Ectocarpus siliculosus virus 1 (isolate New Zealand/Kaikoura/1988)</name>
    <name type="common">EsV-1</name>
    <dbReference type="NCBI Taxonomy" id="654926"/>
    <lineage>
        <taxon>Viruses</taxon>
        <taxon>Varidnaviria</taxon>
        <taxon>Bamfordvirae</taxon>
        <taxon>Nucleocytoviricota</taxon>
        <taxon>Megaviricetes</taxon>
        <taxon>Algavirales</taxon>
        <taxon>Phycodnaviridae</taxon>
        <taxon>Phaeovirus</taxon>
        <taxon>Phaeovirus unasiliculosus</taxon>
        <taxon>Ectocarpus siliculosus virus 1</taxon>
    </lineage>
</organism>
<reference evidence="1 2" key="3">
    <citation type="journal article" date="2000" name="Virology">
        <title>Characterization and immunolocalization of major structural proteins in the brown algal virus EsV-1.</title>
        <authorList>
            <person name="Delaroque N."/>
            <person name="Wolf S."/>
            <person name="Muller D.G."/>
            <person name="Knippers R."/>
        </authorList>
    </citation>
    <scope>NUCLEOTIDE SEQUENCE [LARGE SCALE GENOMIC DNA]</scope>
    <source>
        <strain evidence="2">Isolate New Zealand/Kaikoura/1988</strain>
    </source>
</reference>
<reference evidence="1 2" key="4">
    <citation type="journal article" date="2000" name="Virology">
        <title>The brown algal virus EsV-1 particle contains a putative hybrid histidine kinase.</title>
        <authorList>
            <person name="Delaroque N."/>
            <person name="Wolf S."/>
            <person name="Muller D.G."/>
            <person name="Knippers R."/>
        </authorList>
    </citation>
    <scope>NUCLEOTIDE SEQUENCE [LARGE SCALE GENOMIC DNA]</scope>
    <source>
        <strain evidence="2">Isolate New Zealand/Kaikoura/1988</strain>
    </source>
</reference>
<evidence type="ECO:0000313" key="2">
    <source>
        <dbReference type="Proteomes" id="UP000000864"/>
    </source>
</evidence>
<protein>
    <submittedName>
        <fullName evidence="1">EsV-1-35</fullName>
    </submittedName>
</protein>
<keyword evidence="2" id="KW-1185">Reference proteome</keyword>
<accession>Q8QKW2</accession>
<reference evidence="1 2" key="2">
    <citation type="journal article" date="1998" name="Adv. Virus Res.">
        <title>Viruses in marine brown algae.</title>
        <authorList>
            <person name="Muller D.G."/>
            <person name="Kapp M."/>
            <person name="Knippers R."/>
        </authorList>
    </citation>
    <scope>NUCLEOTIDE SEQUENCE [LARGE SCALE GENOMIC DNA]</scope>
    <source>
        <strain evidence="2">Isolate New Zealand/Kaikoura/1988</strain>
    </source>
</reference>
<evidence type="ECO:0000313" key="1">
    <source>
        <dbReference type="EMBL" id="AAK14461.1"/>
    </source>
</evidence>
<reference evidence="1 2" key="1">
    <citation type="journal article" date="1995" name="Virology">
        <title>Coat protein of the Ectocarpus siliculosus virus.</title>
        <authorList>
            <person name="Klein M."/>
            <person name="Lanka S.T."/>
            <person name="Knippers R."/>
            <person name="Muller D.G."/>
        </authorList>
    </citation>
    <scope>NUCLEOTIDE SEQUENCE [LARGE SCALE GENOMIC DNA]</scope>
    <source>
        <strain evidence="2">Isolate New Zealand/Kaikoura/1988</strain>
    </source>
</reference>